<keyword evidence="2" id="KW-0812">Transmembrane</keyword>
<keyword evidence="2" id="KW-0472">Membrane</keyword>
<proteinExistence type="predicted"/>
<dbReference type="GO" id="GO:0006633">
    <property type="term" value="P:fatty acid biosynthetic process"/>
    <property type="evidence" value="ECO:0007669"/>
    <property type="project" value="TreeGrafter"/>
</dbReference>
<dbReference type="Pfam" id="PF01575">
    <property type="entry name" value="MaoC_dehydratas"/>
    <property type="match status" value="1"/>
</dbReference>
<dbReference type="SUPFAM" id="SSF54637">
    <property type="entry name" value="Thioesterase/thiol ester dehydrase-isomerase"/>
    <property type="match status" value="1"/>
</dbReference>
<dbReference type="FunFam" id="3.10.129.10:FF:000042">
    <property type="entry name" value="MaoC domain protein dehydratase"/>
    <property type="match status" value="1"/>
</dbReference>
<evidence type="ECO:0000256" key="1">
    <source>
        <dbReference type="ARBA" id="ARBA00023239"/>
    </source>
</evidence>
<comment type="caution">
    <text evidence="4">The sequence shown here is derived from an EMBL/GenBank/DDBJ whole genome shotgun (WGS) entry which is preliminary data.</text>
</comment>
<feature type="domain" description="MaoC-like" evidence="3">
    <location>
        <begin position="10"/>
        <end position="106"/>
    </location>
</feature>
<gene>
    <name evidence="4" type="ORF">E6H04_14765</name>
</gene>
<sequence>MRLAVGQRAALSKTITEADIRTFAALTGDHNPLHLDAAFAGRSRFGRPIAHGILVAGVLSAALGTALPGPGAIYLSQTLKFLRPVYSGDTVTATVEVIAYREDKGIVTLRTTCANQAGAPVVEGEAVLLVAR</sequence>
<evidence type="ECO:0000313" key="4">
    <source>
        <dbReference type="EMBL" id="TMI76777.1"/>
    </source>
</evidence>
<accession>A0A537IZS7</accession>
<dbReference type="PANTHER" id="PTHR43437:SF3">
    <property type="entry name" value="HYDROXYACYL-THIOESTER DEHYDRATASE TYPE 2, MITOCHONDRIAL"/>
    <property type="match status" value="1"/>
</dbReference>
<dbReference type="InterPro" id="IPR029069">
    <property type="entry name" value="HotDog_dom_sf"/>
</dbReference>
<dbReference type="Gene3D" id="3.10.129.10">
    <property type="entry name" value="Hotdog Thioesterase"/>
    <property type="match status" value="1"/>
</dbReference>
<dbReference type="PANTHER" id="PTHR43437">
    <property type="entry name" value="HYDROXYACYL-THIOESTER DEHYDRATASE TYPE 2, MITOCHONDRIAL-RELATED"/>
    <property type="match status" value="1"/>
</dbReference>
<dbReference type="CDD" id="cd03449">
    <property type="entry name" value="R_hydratase"/>
    <property type="match status" value="1"/>
</dbReference>
<protein>
    <submittedName>
        <fullName evidence="4">MaoC family dehydratase</fullName>
    </submittedName>
</protein>
<evidence type="ECO:0000259" key="3">
    <source>
        <dbReference type="Pfam" id="PF01575"/>
    </source>
</evidence>
<dbReference type="AlphaFoldDB" id="A0A537IZS7"/>
<organism evidence="4 5">
    <name type="scientific">Candidatus Segetimicrobium genomatis</name>
    <dbReference type="NCBI Taxonomy" id="2569760"/>
    <lineage>
        <taxon>Bacteria</taxon>
        <taxon>Bacillati</taxon>
        <taxon>Candidatus Sysuimicrobiota</taxon>
        <taxon>Candidatus Sysuimicrobiia</taxon>
        <taxon>Candidatus Sysuimicrobiales</taxon>
        <taxon>Candidatus Segetimicrobiaceae</taxon>
        <taxon>Candidatus Segetimicrobium</taxon>
    </lineage>
</organism>
<reference evidence="4 5" key="1">
    <citation type="journal article" date="2019" name="Nat. Microbiol.">
        <title>Mediterranean grassland soil C-N compound turnover is dependent on rainfall and depth, and is mediated by genomically divergent microorganisms.</title>
        <authorList>
            <person name="Diamond S."/>
            <person name="Andeer P.F."/>
            <person name="Li Z."/>
            <person name="Crits-Christoph A."/>
            <person name="Burstein D."/>
            <person name="Anantharaman K."/>
            <person name="Lane K.R."/>
            <person name="Thomas B.C."/>
            <person name="Pan C."/>
            <person name="Northen T.R."/>
            <person name="Banfield J.F."/>
        </authorList>
    </citation>
    <scope>NUCLEOTIDE SEQUENCE [LARGE SCALE GENOMIC DNA]</scope>
    <source>
        <strain evidence="4">NP_7</strain>
    </source>
</reference>
<keyword evidence="1" id="KW-0456">Lyase</keyword>
<feature type="transmembrane region" description="Helical" evidence="2">
    <location>
        <begin position="49"/>
        <end position="75"/>
    </location>
</feature>
<dbReference type="Proteomes" id="UP000320048">
    <property type="component" value="Unassembled WGS sequence"/>
</dbReference>
<evidence type="ECO:0000256" key="2">
    <source>
        <dbReference type="SAM" id="Phobius"/>
    </source>
</evidence>
<dbReference type="GO" id="GO:0019171">
    <property type="term" value="F:(3R)-hydroxyacyl-[acyl-carrier-protein] dehydratase activity"/>
    <property type="evidence" value="ECO:0007669"/>
    <property type="project" value="TreeGrafter"/>
</dbReference>
<evidence type="ECO:0000313" key="5">
    <source>
        <dbReference type="Proteomes" id="UP000320048"/>
    </source>
</evidence>
<dbReference type="EMBL" id="VBAO01000499">
    <property type="protein sequence ID" value="TMI76777.1"/>
    <property type="molecule type" value="Genomic_DNA"/>
</dbReference>
<dbReference type="InterPro" id="IPR002539">
    <property type="entry name" value="MaoC-like_dom"/>
</dbReference>
<dbReference type="InterPro" id="IPR050965">
    <property type="entry name" value="UPF0336/Enoyl-CoA_hydratase"/>
</dbReference>
<keyword evidence="2" id="KW-1133">Transmembrane helix</keyword>
<name>A0A537IZS7_9BACT</name>